<keyword evidence="1" id="KW-0472">Membrane</keyword>
<dbReference type="AlphaFoldDB" id="A0A1Y2HY07"/>
<comment type="caution">
    <text evidence="3">The sequence shown here is derived from an EMBL/GenBank/DDBJ whole genome shotgun (WGS) entry which is preliminary data.</text>
</comment>
<dbReference type="SUPFAM" id="SSF53474">
    <property type="entry name" value="alpha/beta-Hydrolases"/>
    <property type="match status" value="1"/>
</dbReference>
<reference evidence="3 4" key="1">
    <citation type="submission" date="2016-07" db="EMBL/GenBank/DDBJ databases">
        <title>Pervasive Adenine N6-methylation of Active Genes in Fungi.</title>
        <authorList>
            <consortium name="DOE Joint Genome Institute"/>
            <person name="Mondo S.J."/>
            <person name="Dannebaum R.O."/>
            <person name="Kuo R.C."/>
            <person name="Labutti K."/>
            <person name="Haridas S."/>
            <person name="Kuo A."/>
            <person name="Salamov A."/>
            <person name="Ahrendt S.R."/>
            <person name="Lipzen A."/>
            <person name="Sullivan W."/>
            <person name="Andreopoulos W.B."/>
            <person name="Clum A."/>
            <person name="Lindquist E."/>
            <person name="Daum C."/>
            <person name="Ramamoorthy G.K."/>
            <person name="Gryganskyi A."/>
            <person name="Culley D."/>
            <person name="Magnuson J.K."/>
            <person name="James T.Y."/>
            <person name="O'Malley M.A."/>
            <person name="Stajich J.E."/>
            <person name="Spatafora J.W."/>
            <person name="Visel A."/>
            <person name="Grigoriev I.V."/>
        </authorList>
    </citation>
    <scope>NUCLEOTIDE SEQUENCE [LARGE SCALE GENOMIC DNA]</scope>
    <source>
        <strain evidence="3 4">PL171</strain>
    </source>
</reference>
<dbReference type="GO" id="GO:0016020">
    <property type="term" value="C:membrane"/>
    <property type="evidence" value="ECO:0007669"/>
    <property type="project" value="TreeGrafter"/>
</dbReference>
<dbReference type="InterPro" id="IPR000073">
    <property type="entry name" value="AB_hydrolase_1"/>
</dbReference>
<feature type="domain" description="AB hydrolase-1" evidence="2">
    <location>
        <begin position="105"/>
        <end position="214"/>
    </location>
</feature>
<dbReference type="Gene3D" id="3.40.50.1820">
    <property type="entry name" value="alpha/beta hydrolase"/>
    <property type="match status" value="1"/>
</dbReference>
<dbReference type="Pfam" id="PF00561">
    <property type="entry name" value="Abhydrolase_1"/>
    <property type="match status" value="1"/>
</dbReference>
<protein>
    <submittedName>
        <fullName evidence="3">Alpha/Beta hydrolase protein</fullName>
    </submittedName>
</protein>
<evidence type="ECO:0000313" key="3">
    <source>
        <dbReference type="EMBL" id="ORZ38824.1"/>
    </source>
</evidence>
<dbReference type="Proteomes" id="UP000193411">
    <property type="component" value="Unassembled WGS sequence"/>
</dbReference>
<name>A0A1Y2HY07_9FUNG</name>
<evidence type="ECO:0000256" key="1">
    <source>
        <dbReference type="SAM" id="Phobius"/>
    </source>
</evidence>
<dbReference type="PANTHER" id="PTHR12277">
    <property type="entry name" value="ALPHA/BETA HYDROLASE DOMAIN-CONTAINING PROTEIN"/>
    <property type="match status" value="1"/>
</dbReference>
<keyword evidence="4" id="KW-1185">Reference proteome</keyword>
<dbReference type="GO" id="GO:0008474">
    <property type="term" value="F:palmitoyl-(protein) hydrolase activity"/>
    <property type="evidence" value="ECO:0007669"/>
    <property type="project" value="TreeGrafter"/>
</dbReference>
<keyword evidence="1" id="KW-0812">Transmembrane</keyword>
<gene>
    <name evidence="3" type="ORF">BCR44DRAFT_1479248</name>
</gene>
<keyword evidence="3" id="KW-0378">Hydrolase</keyword>
<keyword evidence="1" id="KW-1133">Transmembrane helix</keyword>
<dbReference type="EMBL" id="MCFL01000007">
    <property type="protein sequence ID" value="ORZ38824.1"/>
    <property type="molecule type" value="Genomic_DNA"/>
</dbReference>
<dbReference type="STRING" id="765915.A0A1Y2HY07"/>
<dbReference type="OrthoDB" id="10249433at2759"/>
<dbReference type="PANTHER" id="PTHR12277:SF81">
    <property type="entry name" value="PROTEIN ABHD13"/>
    <property type="match status" value="1"/>
</dbReference>
<organism evidence="3 4">
    <name type="scientific">Catenaria anguillulae PL171</name>
    <dbReference type="NCBI Taxonomy" id="765915"/>
    <lineage>
        <taxon>Eukaryota</taxon>
        <taxon>Fungi</taxon>
        <taxon>Fungi incertae sedis</taxon>
        <taxon>Blastocladiomycota</taxon>
        <taxon>Blastocladiomycetes</taxon>
        <taxon>Blastocladiales</taxon>
        <taxon>Catenariaceae</taxon>
        <taxon>Catenaria</taxon>
    </lineage>
</organism>
<dbReference type="InterPro" id="IPR029058">
    <property type="entry name" value="AB_hydrolase_fold"/>
</dbReference>
<evidence type="ECO:0000313" key="4">
    <source>
        <dbReference type="Proteomes" id="UP000193411"/>
    </source>
</evidence>
<sequence length="316" mass="35282">MNATLASLSNTLLWPWRKLNAVSNVPTWLLFLLSIPVGFAGLLYAYQNSLIYPANFPPGSREHVDTPDELGLPYEDVTLTTPDGLNLKAYFIRPKIMDMSGASRPTILYLHANAGNLGHRIPIAFHLFHRLDANVFMLSYRGYGKSDGKPSEKGLKIDAQTALDYLLSHPTSKNSKIIVFGQSIGGAVTIDLVARNENKVAAMMIENTFLSIPDLIPSVLPQLRYLTFLCHQIWPSKHSIAIIRPSLPILFLSSGKDEMIPQAHMKQLRKLASSKHGVSDDLKHRVWVEFPSGTHNDAPMQNGYFEAIVRFVEKHV</sequence>
<proteinExistence type="predicted"/>
<feature type="transmembrane region" description="Helical" evidence="1">
    <location>
        <begin position="25"/>
        <end position="46"/>
    </location>
</feature>
<accession>A0A1Y2HY07</accession>
<evidence type="ECO:0000259" key="2">
    <source>
        <dbReference type="Pfam" id="PF00561"/>
    </source>
</evidence>